<evidence type="ECO:0000313" key="3">
    <source>
        <dbReference type="EMBL" id="TXT15774.1"/>
    </source>
</evidence>
<evidence type="ECO:0000259" key="2">
    <source>
        <dbReference type="Pfam" id="PF08719"/>
    </source>
</evidence>
<dbReference type="OrthoDB" id="206452at2759"/>
<comment type="caution">
    <text evidence="3">The sequence shown here is derived from an EMBL/GenBank/DDBJ whole genome shotgun (WGS) entry which is preliminary data.</text>
</comment>
<dbReference type="NCBIfam" id="TIGR02464">
    <property type="entry name" value="ribofla_fusion"/>
    <property type="match status" value="1"/>
</dbReference>
<feature type="region of interest" description="Disordered" evidence="1">
    <location>
        <begin position="1"/>
        <end position="37"/>
    </location>
</feature>
<dbReference type="AlphaFoldDB" id="A0A7D8V288"/>
<reference evidence="3 4" key="1">
    <citation type="journal article" date="2019" name="PLoS Genet.">
        <title>Convergent evolution of linked mating-type loci in basidiomycete fungi.</title>
        <authorList>
            <person name="Sun S."/>
            <person name="Coelho M.A."/>
            <person name="Heitman J."/>
            <person name="Nowrousian M."/>
        </authorList>
    </citation>
    <scope>NUCLEOTIDE SEQUENCE [LARGE SCALE GENOMIC DNA]</scope>
    <source>
        <strain evidence="3 4">CBS 4282</strain>
    </source>
</reference>
<dbReference type="Proteomes" id="UP000473826">
    <property type="component" value="Unassembled WGS sequence"/>
</dbReference>
<dbReference type="CDD" id="cd15457">
    <property type="entry name" value="NADAR"/>
    <property type="match status" value="1"/>
</dbReference>
<dbReference type="Gene3D" id="1.10.357.40">
    <property type="entry name" value="YbiA-like"/>
    <property type="match status" value="1"/>
</dbReference>
<dbReference type="EMBL" id="QKWK01000001">
    <property type="protein sequence ID" value="TXT15774.1"/>
    <property type="molecule type" value="Genomic_DNA"/>
</dbReference>
<feature type="domain" description="NADAR" evidence="2">
    <location>
        <begin position="46"/>
        <end position="198"/>
    </location>
</feature>
<dbReference type="SUPFAM" id="SSF143990">
    <property type="entry name" value="YbiA-like"/>
    <property type="match status" value="1"/>
</dbReference>
<keyword evidence="4" id="KW-1185">Reference proteome</keyword>
<evidence type="ECO:0000256" key="1">
    <source>
        <dbReference type="SAM" id="MobiDB-lite"/>
    </source>
</evidence>
<dbReference type="Pfam" id="PF08719">
    <property type="entry name" value="NADAR"/>
    <property type="match status" value="1"/>
</dbReference>
<evidence type="ECO:0000313" key="4">
    <source>
        <dbReference type="Proteomes" id="UP000473826"/>
    </source>
</evidence>
<proteinExistence type="predicted"/>
<feature type="compositionally biased region" description="Polar residues" evidence="1">
    <location>
        <begin position="1"/>
        <end position="16"/>
    </location>
</feature>
<accession>A0A7D8V288</accession>
<organism evidence="3 4">
    <name type="scientific">Vanrija humicola</name>
    <name type="common">Yeast</name>
    <name type="synonym">Cryptococcus humicola</name>
    <dbReference type="NCBI Taxonomy" id="5417"/>
    <lineage>
        <taxon>Eukaryota</taxon>
        <taxon>Fungi</taxon>
        <taxon>Dikarya</taxon>
        <taxon>Basidiomycota</taxon>
        <taxon>Agaricomycotina</taxon>
        <taxon>Tremellomycetes</taxon>
        <taxon>Trichosporonales</taxon>
        <taxon>Trichosporonaceae</taxon>
        <taxon>Vanrija</taxon>
    </lineage>
</organism>
<protein>
    <recommendedName>
        <fullName evidence="2">NADAR domain-containing protein</fullName>
    </recommendedName>
</protein>
<sequence>MPVTRSTSKHTGTALTSPAPAPKPSTRAPGKPRARAPDAEAEAYTFFYGSKGPLAPLSQWYAAAPFADPSYPGKTFATAEHYMMYRKALLFDPGAADGVLAARGPKEAKALGRALRNFDQGAWDGVADAVVERGNYFKFSQNAAAREVLCGTRGTVVEAAPRDRVWGIGFGADNALANKRRWGANRLGLALTRVRERLVAERAGGGVGEEAKDKDDD</sequence>
<dbReference type="InterPro" id="IPR012816">
    <property type="entry name" value="NADAR"/>
</dbReference>
<dbReference type="InterPro" id="IPR037238">
    <property type="entry name" value="YbiA-like_sf"/>
</dbReference>
<name>A0A7D8V288_VANHU</name>
<gene>
    <name evidence="3" type="ORF">VHUM_00277</name>
</gene>